<comment type="caution">
    <text evidence="1">The sequence shown here is derived from an EMBL/GenBank/DDBJ whole genome shotgun (WGS) entry which is preliminary data.</text>
</comment>
<proteinExistence type="predicted"/>
<name>A0ACC6JQT9_9PSED</name>
<evidence type="ECO:0000313" key="1">
    <source>
        <dbReference type="EMBL" id="MDR6608918.1"/>
    </source>
</evidence>
<evidence type="ECO:0000313" key="2">
    <source>
        <dbReference type="Proteomes" id="UP001259420"/>
    </source>
</evidence>
<dbReference type="Proteomes" id="UP001259420">
    <property type="component" value="Unassembled WGS sequence"/>
</dbReference>
<reference evidence="1" key="1">
    <citation type="submission" date="2023-07" db="EMBL/GenBank/DDBJ databases">
        <title>Sorghum-associated microbial communities from plants grown in Nebraska, USA.</title>
        <authorList>
            <person name="Schachtman D."/>
        </authorList>
    </citation>
    <scope>NUCLEOTIDE SEQUENCE</scope>
    <source>
        <strain evidence="1">BE46</strain>
    </source>
</reference>
<accession>A0ACC6JQT9</accession>
<gene>
    <name evidence="1" type="ORF">J2X87_004015</name>
</gene>
<protein>
    <submittedName>
        <fullName evidence="1">SagB-type dehydrogenase family enzyme</fullName>
    </submittedName>
</protein>
<keyword evidence="2" id="KW-1185">Reference proteome</keyword>
<dbReference type="EMBL" id="JAVDSD010000009">
    <property type="protein sequence ID" value="MDR6608918.1"/>
    <property type="molecule type" value="Genomic_DNA"/>
</dbReference>
<sequence length="263" mass="29976">MKNIPHDYYLKFLDQKVIEDTLEFHNKGNFTIHDCVKNISLLHNLPPQLLSDLTGNELQLYPDMDITTKGVKLEALEPTSPLHRNQSCDFFDDRDITFESIKKLISPLLSIGENTHKRGYPSAGALYSVEIFCCSLSPKNIWPCPEKILHLLPHSRKFEIMQGSYDASVIKEAILPTGSKIGNPSLAIIYVMYMPKTLFKYRYRGYRLALMETGSIYMLVDLQCKHLNIKSRQWSGYTDNMLCKAIGLNPTLFFPACVHLIGG</sequence>
<organism evidence="1 2">
    <name type="scientific">Pseudomonas synxantha</name>
    <dbReference type="NCBI Taxonomy" id="47883"/>
    <lineage>
        <taxon>Bacteria</taxon>
        <taxon>Pseudomonadati</taxon>
        <taxon>Pseudomonadota</taxon>
        <taxon>Gammaproteobacteria</taxon>
        <taxon>Pseudomonadales</taxon>
        <taxon>Pseudomonadaceae</taxon>
        <taxon>Pseudomonas</taxon>
    </lineage>
</organism>